<protein>
    <recommendedName>
        <fullName evidence="13">C2H2-type domain-containing protein</fullName>
    </recommendedName>
</protein>
<keyword evidence="10" id="KW-0804">Transcription</keyword>
<organism evidence="14 15">
    <name type="scientific">Phlebotomus papatasi</name>
    <name type="common">Sandfly</name>
    <dbReference type="NCBI Taxonomy" id="29031"/>
    <lineage>
        <taxon>Eukaryota</taxon>
        <taxon>Metazoa</taxon>
        <taxon>Ecdysozoa</taxon>
        <taxon>Arthropoda</taxon>
        <taxon>Hexapoda</taxon>
        <taxon>Insecta</taxon>
        <taxon>Pterygota</taxon>
        <taxon>Neoptera</taxon>
        <taxon>Endopterygota</taxon>
        <taxon>Diptera</taxon>
        <taxon>Nematocera</taxon>
        <taxon>Psychodoidea</taxon>
        <taxon>Psychodidae</taxon>
        <taxon>Phlebotomus</taxon>
        <taxon>Phlebotomus</taxon>
    </lineage>
</organism>
<feature type="domain" description="C2H2-type" evidence="13">
    <location>
        <begin position="232"/>
        <end position="259"/>
    </location>
</feature>
<feature type="domain" description="C2H2-type" evidence="13">
    <location>
        <begin position="176"/>
        <end position="203"/>
    </location>
</feature>
<comment type="similarity">
    <text evidence="12">Belongs to the snail C2H2-type zinc-finger protein family.</text>
</comment>
<keyword evidence="6" id="KW-0863">Zinc-finger</keyword>
<keyword evidence="9" id="KW-0238">DNA-binding</keyword>
<dbReference type="InterPro" id="IPR050527">
    <property type="entry name" value="Snail/Krueppel_Znf"/>
</dbReference>
<dbReference type="SMART" id="SM00355">
    <property type="entry name" value="ZnF_C2H2"/>
    <property type="match status" value="6"/>
</dbReference>
<dbReference type="FunFam" id="3.30.160.60:FF:000075">
    <property type="entry name" value="Putative zinc finger protein 536"/>
    <property type="match status" value="1"/>
</dbReference>
<dbReference type="GO" id="GO:0000978">
    <property type="term" value="F:RNA polymerase II cis-regulatory region sequence-specific DNA binding"/>
    <property type="evidence" value="ECO:0007669"/>
    <property type="project" value="TreeGrafter"/>
</dbReference>
<dbReference type="PROSITE" id="PS00028">
    <property type="entry name" value="ZINC_FINGER_C2H2_1"/>
    <property type="match status" value="6"/>
</dbReference>
<reference evidence="14" key="1">
    <citation type="submission" date="2022-08" db="UniProtKB">
        <authorList>
            <consortium name="EnsemblMetazoa"/>
        </authorList>
    </citation>
    <scope>IDENTIFICATION</scope>
    <source>
        <strain evidence="14">Israel</strain>
    </source>
</reference>
<dbReference type="GO" id="GO:0005634">
    <property type="term" value="C:nucleus"/>
    <property type="evidence" value="ECO:0007669"/>
    <property type="project" value="UniProtKB-SubCell"/>
</dbReference>
<keyword evidence="4" id="KW-0479">Metal-binding</keyword>
<dbReference type="SUPFAM" id="SSF57667">
    <property type="entry name" value="beta-beta-alpha zinc fingers"/>
    <property type="match status" value="3"/>
</dbReference>
<dbReference type="VEuPathDB" id="VectorBase:PPAPM1_011470"/>
<dbReference type="GO" id="GO:0045892">
    <property type="term" value="P:negative regulation of DNA-templated transcription"/>
    <property type="evidence" value="ECO:0007669"/>
    <property type="project" value="UniProtKB-ARBA"/>
</dbReference>
<evidence type="ECO:0000256" key="11">
    <source>
        <dbReference type="ARBA" id="ARBA00023242"/>
    </source>
</evidence>
<dbReference type="GO" id="GO:0000981">
    <property type="term" value="F:DNA-binding transcription factor activity, RNA polymerase II-specific"/>
    <property type="evidence" value="ECO:0007669"/>
    <property type="project" value="TreeGrafter"/>
</dbReference>
<evidence type="ECO:0000256" key="5">
    <source>
        <dbReference type="ARBA" id="ARBA00022737"/>
    </source>
</evidence>
<dbReference type="Pfam" id="PF00096">
    <property type="entry name" value="zf-C2H2"/>
    <property type="match status" value="6"/>
</dbReference>
<keyword evidence="15" id="KW-1185">Reference proteome</keyword>
<dbReference type="InterPro" id="IPR013087">
    <property type="entry name" value="Znf_C2H2_type"/>
</dbReference>
<evidence type="ECO:0000256" key="10">
    <source>
        <dbReference type="ARBA" id="ARBA00023163"/>
    </source>
</evidence>
<keyword evidence="11" id="KW-0539">Nucleus</keyword>
<dbReference type="FunFam" id="3.30.160.60:FF:000097">
    <property type="entry name" value="Zinc finger protein"/>
    <property type="match status" value="1"/>
</dbReference>
<dbReference type="PANTHER" id="PTHR24388">
    <property type="entry name" value="ZINC FINGER PROTEIN"/>
    <property type="match status" value="1"/>
</dbReference>
<feature type="domain" description="C2H2-type" evidence="13">
    <location>
        <begin position="204"/>
        <end position="231"/>
    </location>
</feature>
<evidence type="ECO:0000313" key="14">
    <source>
        <dbReference type="EnsemblMetazoa" id="PPAI006899-PA"/>
    </source>
</evidence>
<evidence type="ECO:0000256" key="7">
    <source>
        <dbReference type="ARBA" id="ARBA00022833"/>
    </source>
</evidence>
<dbReference type="PROSITE" id="PS50157">
    <property type="entry name" value="ZINC_FINGER_C2H2_2"/>
    <property type="match status" value="6"/>
</dbReference>
<accession>A0A1B0DFT8</accession>
<dbReference type="AlphaFoldDB" id="A0A1B0DFT8"/>
<dbReference type="GO" id="GO:0008270">
    <property type="term" value="F:zinc ion binding"/>
    <property type="evidence" value="ECO:0007669"/>
    <property type="project" value="UniProtKB-KW"/>
</dbReference>
<dbReference type="EnsemblMetazoa" id="PPAI006899-RA">
    <property type="protein sequence ID" value="PPAI006899-PA"/>
    <property type="gene ID" value="PPAI006899"/>
</dbReference>
<evidence type="ECO:0000256" key="9">
    <source>
        <dbReference type="ARBA" id="ARBA00023125"/>
    </source>
</evidence>
<dbReference type="FunFam" id="3.30.160.60:FF:002281">
    <property type="match status" value="1"/>
</dbReference>
<feature type="domain" description="C2H2-type" evidence="13">
    <location>
        <begin position="148"/>
        <end position="175"/>
    </location>
</feature>
<feature type="domain" description="C2H2-type" evidence="13">
    <location>
        <begin position="260"/>
        <end position="287"/>
    </location>
</feature>
<evidence type="ECO:0000256" key="12">
    <source>
        <dbReference type="ARBA" id="ARBA00037948"/>
    </source>
</evidence>
<dbReference type="FunFam" id="3.30.160.60:FF:000495">
    <property type="entry name" value="zinc finger protein 668"/>
    <property type="match status" value="1"/>
</dbReference>
<evidence type="ECO:0000256" key="4">
    <source>
        <dbReference type="ARBA" id="ARBA00022723"/>
    </source>
</evidence>
<dbReference type="Gene3D" id="3.30.160.60">
    <property type="entry name" value="Classic Zinc Finger"/>
    <property type="match status" value="6"/>
</dbReference>
<comment type="function">
    <text evidence="1">May be involved in transcriptional regulation.</text>
</comment>
<keyword evidence="7" id="KW-0862">Zinc</keyword>
<keyword evidence="8" id="KW-0805">Transcription regulation</keyword>
<evidence type="ECO:0000256" key="6">
    <source>
        <dbReference type="ARBA" id="ARBA00022771"/>
    </source>
</evidence>
<keyword evidence="5" id="KW-0677">Repeat</keyword>
<dbReference type="Proteomes" id="UP000092462">
    <property type="component" value="Unassembled WGS sequence"/>
</dbReference>
<name>A0A1B0DFT8_PHLPP</name>
<dbReference type="InterPro" id="IPR036236">
    <property type="entry name" value="Znf_C2H2_sf"/>
</dbReference>
<proteinExistence type="inferred from homology"/>
<evidence type="ECO:0000313" key="15">
    <source>
        <dbReference type="Proteomes" id="UP000092462"/>
    </source>
</evidence>
<dbReference type="FunFam" id="3.30.160.60:FF:000110">
    <property type="entry name" value="Zinc finger protein-like"/>
    <property type="match status" value="1"/>
</dbReference>
<feature type="domain" description="C2H2-type" evidence="13">
    <location>
        <begin position="288"/>
        <end position="310"/>
    </location>
</feature>
<evidence type="ECO:0000256" key="1">
    <source>
        <dbReference type="ARBA" id="ARBA00003767"/>
    </source>
</evidence>
<dbReference type="PANTHER" id="PTHR24388:SF50">
    <property type="entry name" value="ZINC FINGER PROTEIN 646"/>
    <property type="match status" value="1"/>
</dbReference>
<evidence type="ECO:0000256" key="8">
    <source>
        <dbReference type="ARBA" id="ARBA00023015"/>
    </source>
</evidence>
<evidence type="ECO:0000256" key="2">
    <source>
        <dbReference type="ARBA" id="ARBA00004123"/>
    </source>
</evidence>
<evidence type="ECO:0000259" key="13">
    <source>
        <dbReference type="PROSITE" id="PS50157"/>
    </source>
</evidence>
<dbReference type="EMBL" id="AJVK01058998">
    <property type="status" value="NOT_ANNOTATED_CDS"/>
    <property type="molecule type" value="Genomic_DNA"/>
</dbReference>
<dbReference type="VEuPathDB" id="VectorBase:PPAI006899"/>
<evidence type="ECO:0000256" key="3">
    <source>
        <dbReference type="ARBA" id="ARBA00006991"/>
    </source>
</evidence>
<comment type="similarity">
    <text evidence="3">Belongs to the krueppel C2H2-type zinc-finger protein family.</text>
</comment>
<comment type="subcellular location">
    <subcellularLocation>
        <location evidence="2">Nucleus</location>
    </subcellularLocation>
</comment>
<sequence length="320" mass="37199">MDIPKENSKEFNDGFKYCTEEALKFLRSLQLMHKYPDLTEKIVQLHRDVEEAEKTKRSSGKASQMILDRIRRKIFERRKKKREIWRPWRKFTIPSHPSMMAFLECSPENPDQVDFVEDRLMSSSSTSKESDFAEMVEELKATLGGSKFICPLCNRNFRDKSGLRSHLMIHSGEKPFQCQECGKSFTQSGALTVHLRTHTGDRPFSCDQCGKRFVQAGQLKVHLRTHNGERMEVCPLCGKRFMQKGHLKVHMQRHRGEKPFACNHCGKSFLQPAQLRTHLRTHTGEKPFECRQCGKKYAQASSLKHHLLQHQFPDVQANLL</sequence>